<proteinExistence type="predicted"/>
<dbReference type="AlphaFoldDB" id="A0AA49JJB0"/>
<sequence length="214" mass="24057">MISTANQKITLDVLGPEHIDSATRCIAATFSKGEPMSETLGITPTEFEYFARLFIEKTATEQMSVVAVNEEGDVIGATISEDYTTDPPAGLENISEKFNPIFQLLGSLGERYANTHEVAPGSHYHIFMCGVYHQYAHRKLAQKLNRFAEDLAREKQYRALICEATGRVSQFVVASQLGFDYVDEIVYHDFLYEEQPVFADIDSVKSCIVYHKIL</sequence>
<reference evidence="1" key="1">
    <citation type="journal article" date="2023" name="Comput. Struct. Biotechnol. J.">
        <title>Discovery of a novel marine Bacteroidetes with a rich repertoire of carbohydrate-active enzymes.</title>
        <authorList>
            <person name="Chen B."/>
            <person name="Liu G."/>
            <person name="Chen Q."/>
            <person name="Wang H."/>
            <person name="Liu L."/>
            <person name="Tang K."/>
        </authorList>
    </citation>
    <scope>NUCLEOTIDE SEQUENCE</scope>
    <source>
        <strain evidence="1">TK19036</strain>
    </source>
</reference>
<organism evidence="1">
    <name type="scientific">Roseihalotalea indica</name>
    <dbReference type="NCBI Taxonomy" id="2867963"/>
    <lineage>
        <taxon>Bacteria</taxon>
        <taxon>Pseudomonadati</taxon>
        <taxon>Bacteroidota</taxon>
        <taxon>Cytophagia</taxon>
        <taxon>Cytophagales</taxon>
        <taxon>Catalimonadaceae</taxon>
        <taxon>Roseihalotalea</taxon>
    </lineage>
</organism>
<dbReference type="InterPro" id="IPR016181">
    <property type="entry name" value="Acyl_CoA_acyltransferase"/>
</dbReference>
<reference evidence="1" key="2">
    <citation type="journal article" date="2024" name="Antonie Van Leeuwenhoek">
        <title>Roseihalotalea indica gen. nov., sp. nov., a halophilic Bacteroidetes from mesopelagic Southwest Indian Ocean with higher carbohydrate metabolic potential.</title>
        <authorList>
            <person name="Chen B."/>
            <person name="Zhang M."/>
            <person name="Lin D."/>
            <person name="Ye J."/>
            <person name="Tang K."/>
        </authorList>
    </citation>
    <scope>NUCLEOTIDE SEQUENCE</scope>
    <source>
        <strain evidence="1">TK19036</strain>
    </source>
</reference>
<dbReference type="PANTHER" id="PTHR20905">
    <property type="entry name" value="N-ACETYLTRANSFERASE-RELATED"/>
    <property type="match status" value="1"/>
</dbReference>
<dbReference type="SUPFAM" id="SSF55729">
    <property type="entry name" value="Acyl-CoA N-acyltransferases (Nat)"/>
    <property type="match status" value="1"/>
</dbReference>
<accession>A0AA49JJB0</accession>
<dbReference type="Gene3D" id="3.40.630.30">
    <property type="match status" value="1"/>
</dbReference>
<evidence type="ECO:0000313" key="1">
    <source>
        <dbReference type="EMBL" id="WKN39372.1"/>
    </source>
</evidence>
<protein>
    <recommendedName>
        <fullName evidence="2">N-acetyltransferase domain-containing protein</fullName>
    </recommendedName>
</protein>
<gene>
    <name evidence="1" type="ORF">K4G66_11790</name>
</gene>
<evidence type="ECO:0008006" key="2">
    <source>
        <dbReference type="Google" id="ProtNLM"/>
    </source>
</evidence>
<name>A0AA49JJB0_9BACT</name>
<dbReference type="GO" id="GO:0008080">
    <property type="term" value="F:N-acetyltransferase activity"/>
    <property type="evidence" value="ECO:0007669"/>
    <property type="project" value="TreeGrafter"/>
</dbReference>
<dbReference type="EMBL" id="CP120682">
    <property type="protein sequence ID" value="WKN39372.1"/>
    <property type="molecule type" value="Genomic_DNA"/>
</dbReference>
<dbReference type="PANTHER" id="PTHR20905:SF1">
    <property type="entry name" value="AT07410P-RELATED"/>
    <property type="match status" value="1"/>
</dbReference>